<feature type="transmembrane region" description="Helical" evidence="9">
    <location>
        <begin position="252"/>
        <end position="274"/>
    </location>
</feature>
<feature type="transmembrane region" description="Helical" evidence="9">
    <location>
        <begin position="134"/>
        <end position="153"/>
    </location>
</feature>
<dbReference type="GO" id="GO:0022857">
    <property type="term" value="F:transmembrane transporter activity"/>
    <property type="evidence" value="ECO:0007669"/>
    <property type="project" value="InterPro"/>
</dbReference>
<dbReference type="GeneID" id="97669151"/>
<dbReference type="RefSeq" id="WP_082442550.1">
    <property type="nucleotide sequence ID" value="NZ_CXWA01000007.1"/>
</dbReference>
<dbReference type="Pfam" id="PF02653">
    <property type="entry name" value="BPD_transp_2"/>
    <property type="match status" value="1"/>
</dbReference>
<feature type="transmembrane region" description="Helical" evidence="9">
    <location>
        <begin position="200"/>
        <end position="221"/>
    </location>
</feature>
<feature type="transmembrane region" description="Helical" evidence="9">
    <location>
        <begin position="323"/>
        <end position="347"/>
    </location>
</feature>
<feature type="transmembrane region" description="Helical" evidence="9">
    <location>
        <begin position="85"/>
        <end position="104"/>
    </location>
</feature>
<keyword evidence="7 9" id="KW-0472">Membrane</keyword>
<keyword evidence="5 9" id="KW-0812">Transmembrane</keyword>
<feature type="region of interest" description="Disordered" evidence="8">
    <location>
        <begin position="1"/>
        <end position="22"/>
    </location>
</feature>
<comment type="subcellular location">
    <subcellularLocation>
        <location evidence="1">Cell membrane</location>
        <topology evidence="1">Multi-pass membrane protein</topology>
    </subcellularLocation>
</comment>
<evidence type="ECO:0000256" key="2">
    <source>
        <dbReference type="ARBA" id="ARBA00022448"/>
    </source>
</evidence>
<dbReference type="InterPro" id="IPR001851">
    <property type="entry name" value="ABC_transp_permease"/>
</dbReference>
<feature type="transmembrane region" description="Helical" evidence="9">
    <location>
        <begin position="52"/>
        <end position="73"/>
    </location>
</feature>
<organism evidence="10 11">
    <name type="scientific">Roseibium album</name>
    <dbReference type="NCBI Taxonomy" id="311410"/>
    <lineage>
        <taxon>Bacteria</taxon>
        <taxon>Pseudomonadati</taxon>
        <taxon>Pseudomonadota</taxon>
        <taxon>Alphaproteobacteria</taxon>
        <taxon>Hyphomicrobiales</taxon>
        <taxon>Stappiaceae</taxon>
        <taxon>Roseibium</taxon>
    </lineage>
</organism>
<dbReference type="AlphaFoldDB" id="A0A0M6ZF57"/>
<keyword evidence="6 9" id="KW-1133">Transmembrane helix</keyword>
<dbReference type="CDD" id="cd06579">
    <property type="entry name" value="TM_PBP1_transp_AraH_like"/>
    <property type="match status" value="1"/>
</dbReference>
<evidence type="ECO:0000256" key="7">
    <source>
        <dbReference type="ARBA" id="ARBA00023136"/>
    </source>
</evidence>
<name>A0A0M6ZF57_9HYPH</name>
<protein>
    <submittedName>
        <fullName evidence="10">Ribose transport system permease protein RbsC</fullName>
    </submittedName>
</protein>
<sequence>MTEELTDQKQRRHPGRGPVDTLNEMDHAAIDESITSRQEVSGFGSMIRTQPFWVFLAILAIGIVMTFVSDAFMTERNMFNITRNFAFFGIMALGMSAVICTAGIDLSVGSLLGLCAITLGLTMQAGWGIEVGFVVCMLTAAAVGAINGVLIAYLKMAPFVVTLGMLAMARSIAMVISNNKMIYEFGPDMELFEWIGGESMLGVPNVVWVLILMTAGFWWVWRYSTWGRWVIAIGGNAQAAKLSGIPVERMIVSVYMVCSMCTGLAAFMFIGYTGSATNGMGVTYELNVIAASVIGGANLMGGVVYALGAPIGAALVELIRNSLLLAGIPALWQQFFVGLFLILAVLLEQIRSRGRS</sequence>
<dbReference type="STRING" id="311410.LA5095_04758"/>
<keyword evidence="2" id="KW-0813">Transport</keyword>
<evidence type="ECO:0000313" key="11">
    <source>
        <dbReference type="Proteomes" id="UP000049983"/>
    </source>
</evidence>
<gene>
    <name evidence="10" type="primary">rbsC_6</name>
    <name evidence="10" type="ORF">LA5096_01737</name>
</gene>
<dbReference type="GO" id="GO:0005886">
    <property type="term" value="C:plasma membrane"/>
    <property type="evidence" value="ECO:0007669"/>
    <property type="project" value="UniProtKB-SubCell"/>
</dbReference>
<evidence type="ECO:0000256" key="3">
    <source>
        <dbReference type="ARBA" id="ARBA00022475"/>
    </source>
</evidence>
<dbReference type="EMBL" id="CXWC01000003">
    <property type="protein sequence ID" value="CTQ68262.1"/>
    <property type="molecule type" value="Genomic_DNA"/>
</dbReference>
<evidence type="ECO:0000256" key="8">
    <source>
        <dbReference type="SAM" id="MobiDB-lite"/>
    </source>
</evidence>
<dbReference type="PANTHER" id="PTHR32196:SF21">
    <property type="entry name" value="ABC TRANSPORTER PERMEASE PROTEIN YPHD-RELATED"/>
    <property type="match status" value="1"/>
</dbReference>
<evidence type="ECO:0000256" key="1">
    <source>
        <dbReference type="ARBA" id="ARBA00004651"/>
    </source>
</evidence>
<evidence type="ECO:0000313" key="10">
    <source>
        <dbReference type="EMBL" id="CTQ68262.1"/>
    </source>
</evidence>
<feature type="transmembrane region" description="Helical" evidence="9">
    <location>
        <begin position="159"/>
        <end position="179"/>
    </location>
</feature>
<accession>A0A0M6ZF57</accession>
<proteinExistence type="predicted"/>
<feature type="transmembrane region" description="Helical" evidence="9">
    <location>
        <begin position="286"/>
        <end position="311"/>
    </location>
</feature>
<keyword evidence="3" id="KW-1003">Cell membrane</keyword>
<evidence type="ECO:0000256" key="4">
    <source>
        <dbReference type="ARBA" id="ARBA00022519"/>
    </source>
</evidence>
<dbReference type="Proteomes" id="UP000049983">
    <property type="component" value="Unassembled WGS sequence"/>
</dbReference>
<reference evidence="11" key="1">
    <citation type="submission" date="2015-07" db="EMBL/GenBank/DDBJ databases">
        <authorList>
            <person name="Rodrigo-Torres Lidia"/>
            <person name="Arahal R.David."/>
        </authorList>
    </citation>
    <scope>NUCLEOTIDE SEQUENCE [LARGE SCALE GENOMIC DNA]</scope>
    <source>
        <strain evidence="11">CECT 5096</strain>
    </source>
</reference>
<evidence type="ECO:0000256" key="5">
    <source>
        <dbReference type="ARBA" id="ARBA00022692"/>
    </source>
</evidence>
<keyword evidence="11" id="KW-1185">Reference proteome</keyword>
<dbReference type="PANTHER" id="PTHR32196">
    <property type="entry name" value="ABC TRANSPORTER PERMEASE PROTEIN YPHD-RELATED-RELATED"/>
    <property type="match status" value="1"/>
</dbReference>
<evidence type="ECO:0000256" key="9">
    <source>
        <dbReference type="SAM" id="Phobius"/>
    </source>
</evidence>
<evidence type="ECO:0000256" key="6">
    <source>
        <dbReference type="ARBA" id="ARBA00022989"/>
    </source>
</evidence>
<keyword evidence="4" id="KW-0997">Cell inner membrane</keyword>